<feature type="chain" id="PRO_5019350103" evidence="9">
    <location>
        <begin position="39"/>
        <end position="343"/>
    </location>
</feature>
<dbReference type="Proteomes" id="UP000287651">
    <property type="component" value="Unassembled WGS sequence"/>
</dbReference>
<feature type="signal peptide" evidence="9">
    <location>
        <begin position="1"/>
        <end position="38"/>
    </location>
</feature>
<evidence type="ECO:0000256" key="8">
    <source>
        <dbReference type="SAM" id="MobiDB-lite"/>
    </source>
</evidence>
<dbReference type="GO" id="GO:0008270">
    <property type="term" value="F:zinc ion binding"/>
    <property type="evidence" value="ECO:0007669"/>
    <property type="project" value="UniProtKB-KW"/>
</dbReference>
<evidence type="ECO:0000256" key="6">
    <source>
        <dbReference type="ARBA" id="ARBA00022989"/>
    </source>
</evidence>
<feature type="compositionally biased region" description="Polar residues" evidence="8">
    <location>
        <begin position="48"/>
        <end position="60"/>
    </location>
</feature>
<keyword evidence="4" id="KW-0863">Zinc-finger</keyword>
<feature type="region of interest" description="Disordered" evidence="8">
    <location>
        <begin position="213"/>
        <end position="235"/>
    </location>
</feature>
<evidence type="ECO:0000256" key="1">
    <source>
        <dbReference type="ARBA" id="ARBA00004167"/>
    </source>
</evidence>
<keyword evidence="9" id="KW-0732">Signal</keyword>
<name>A0A426XXF1_ENSVE</name>
<gene>
    <name evidence="10" type="ORF">B296_00055887</name>
</gene>
<dbReference type="AlphaFoldDB" id="A0A426XXF1"/>
<evidence type="ECO:0000256" key="7">
    <source>
        <dbReference type="ARBA" id="ARBA00023136"/>
    </source>
</evidence>
<feature type="compositionally biased region" description="Low complexity" evidence="8">
    <location>
        <begin position="94"/>
        <end position="106"/>
    </location>
</feature>
<feature type="compositionally biased region" description="Polar residues" evidence="8">
    <location>
        <begin position="217"/>
        <end position="235"/>
    </location>
</feature>
<comment type="caution">
    <text evidence="10">The sequence shown here is derived from an EMBL/GenBank/DDBJ whole genome shotgun (WGS) entry which is preliminary data.</text>
</comment>
<dbReference type="EMBL" id="AMZH03016640">
    <property type="protein sequence ID" value="RRT44175.1"/>
    <property type="molecule type" value="Genomic_DNA"/>
</dbReference>
<evidence type="ECO:0000313" key="11">
    <source>
        <dbReference type="Proteomes" id="UP000287651"/>
    </source>
</evidence>
<keyword evidence="3" id="KW-0479">Metal-binding</keyword>
<feature type="compositionally biased region" description="Basic residues" evidence="8">
    <location>
        <begin position="12"/>
        <end position="22"/>
    </location>
</feature>
<organism evidence="10 11">
    <name type="scientific">Ensete ventricosum</name>
    <name type="common">Abyssinian banana</name>
    <name type="synonym">Musa ensete</name>
    <dbReference type="NCBI Taxonomy" id="4639"/>
    <lineage>
        <taxon>Eukaryota</taxon>
        <taxon>Viridiplantae</taxon>
        <taxon>Streptophyta</taxon>
        <taxon>Embryophyta</taxon>
        <taxon>Tracheophyta</taxon>
        <taxon>Spermatophyta</taxon>
        <taxon>Magnoliopsida</taxon>
        <taxon>Liliopsida</taxon>
        <taxon>Zingiberales</taxon>
        <taxon>Musaceae</taxon>
        <taxon>Ensete</taxon>
    </lineage>
</organism>
<feature type="compositionally biased region" description="Polar residues" evidence="8">
    <location>
        <begin position="80"/>
        <end position="93"/>
    </location>
</feature>
<reference evidence="10 11" key="1">
    <citation type="journal article" date="2014" name="Agronomy (Basel)">
        <title>A Draft Genome Sequence for Ensete ventricosum, the Drought-Tolerant Tree Against Hunger.</title>
        <authorList>
            <person name="Harrison J."/>
            <person name="Moore K.A."/>
            <person name="Paszkiewicz K."/>
            <person name="Jones T."/>
            <person name="Grant M."/>
            <person name="Ambacheew D."/>
            <person name="Muzemil S."/>
            <person name="Studholme D.J."/>
        </authorList>
    </citation>
    <scope>NUCLEOTIDE SEQUENCE [LARGE SCALE GENOMIC DNA]</scope>
</reference>
<dbReference type="PANTHER" id="PTHR47168:SF1">
    <property type="entry name" value="OS02G0798600 PROTEIN"/>
    <property type="match status" value="1"/>
</dbReference>
<dbReference type="GO" id="GO:0016020">
    <property type="term" value="C:membrane"/>
    <property type="evidence" value="ECO:0007669"/>
    <property type="project" value="UniProtKB-SubCell"/>
</dbReference>
<keyword evidence="2" id="KW-0812">Transmembrane</keyword>
<proteinExistence type="predicted"/>
<feature type="region of interest" description="Disordered" evidence="8">
    <location>
        <begin position="80"/>
        <end position="106"/>
    </location>
</feature>
<evidence type="ECO:0000256" key="5">
    <source>
        <dbReference type="ARBA" id="ARBA00022833"/>
    </source>
</evidence>
<keyword evidence="6" id="KW-1133">Transmembrane helix</keyword>
<feature type="region of interest" description="Disordered" evidence="8">
    <location>
        <begin position="39"/>
        <end position="60"/>
    </location>
</feature>
<sequence>MGSGSSRMAPRSPRHRPRRRPRLGLAAFLCGGAAAVSAASTSSSSSSQIENMPTEKSVSQARLDGSVLNSNIQISVKESSLNFSQENRPSSSTNENIRNNQSNNGINWDVSETSCLEMFQPERTSGLPSTSRKPVENIDNALATVSEVANCANGSSHSSPSFSRSIHQPELGDLHANEIVNPSDDVAGNHSTNMDYASVIPRLSSTLHFSSEDHLGATSSGSDAQTSTGSGEQRNGNLLHVDLVSVSSDVPSGSGEDISSVPRRNTRRHFWDAFSRHSSMTVDSATLSSTSENNGLGYQDRWLLDIDGHAFRDGVEDDSLYLRQRHHGLNGVSWHSRSEVIFY</sequence>
<keyword evidence="5" id="KW-0862">Zinc</keyword>
<keyword evidence="7" id="KW-0472">Membrane</keyword>
<evidence type="ECO:0000256" key="2">
    <source>
        <dbReference type="ARBA" id="ARBA00022692"/>
    </source>
</evidence>
<accession>A0A426XXF1</accession>
<protein>
    <submittedName>
        <fullName evidence="10">Uncharacterized protein</fullName>
    </submittedName>
</protein>
<evidence type="ECO:0000256" key="4">
    <source>
        <dbReference type="ARBA" id="ARBA00022771"/>
    </source>
</evidence>
<feature type="region of interest" description="Disordered" evidence="8">
    <location>
        <begin position="1"/>
        <end position="24"/>
    </location>
</feature>
<evidence type="ECO:0000256" key="3">
    <source>
        <dbReference type="ARBA" id="ARBA00022723"/>
    </source>
</evidence>
<evidence type="ECO:0000313" key="10">
    <source>
        <dbReference type="EMBL" id="RRT44175.1"/>
    </source>
</evidence>
<comment type="subcellular location">
    <subcellularLocation>
        <location evidence="1">Membrane</location>
        <topology evidence="1">Single-pass membrane protein</topology>
    </subcellularLocation>
</comment>
<evidence type="ECO:0000256" key="9">
    <source>
        <dbReference type="SAM" id="SignalP"/>
    </source>
</evidence>
<feature type="compositionally biased region" description="Low complexity" evidence="8">
    <location>
        <begin position="1"/>
        <end position="11"/>
    </location>
</feature>
<dbReference type="PANTHER" id="PTHR47168">
    <property type="entry name" value="RING ZINC FINGER DOMAIN SUPERFAMILY PROTEIN-RELATED"/>
    <property type="match status" value="1"/>
</dbReference>
<dbReference type="InterPro" id="IPR051653">
    <property type="entry name" value="E3_ligase_sorting_rcpt"/>
</dbReference>